<accession>F0EHA4</accession>
<sequence length="111" mass="13272">MNYNLIYYGRKVRRFLLFTIKFIDVFLLYLVIGRQMYLAIKIFLFIVLIWIIGATVVLIRRKILYGTINDRPKEDGYLHPIHDRRENIMLLVCVVLLIMQLYILSLPLPTI</sequence>
<keyword evidence="1" id="KW-1133">Transmembrane helix</keyword>
<dbReference type="EMBL" id="AEWT01000007">
    <property type="protein sequence ID" value="EGC70418.1"/>
    <property type="molecule type" value="Genomic_DNA"/>
</dbReference>
<feature type="transmembrane region" description="Helical" evidence="1">
    <location>
        <begin position="12"/>
        <end position="32"/>
    </location>
</feature>
<keyword evidence="1" id="KW-0472">Membrane</keyword>
<evidence type="ECO:0000313" key="3">
    <source>
        <dbReference type="Proteomes" id="UP000004835"/>
    </source>
</evidence>
<feature type="transmembrane region" description="Helical" evidence="1">
    <location>
        <begin position="88"/>
        <end position="108"/>
    </location>
</feature>
<name>F0EHA4_ENTCA</name>
<dbReference type="RefSeq" id="WP_005233146.1">
    <property type="nucleotide sequence ID" value="NZ_GL872323.1"/>
</dbReference>
<organism evidence="2 3">
    <name type="scientific">Enterococcus casseliflavus ATCC 12755</name>
    <dbReference type="NCBI Taxonomy" id="888066"/>
    <lineage>
        <taxon>Bacteria</taxon>
        <taxon>Bacillati</taxon>
        <taxon>Bacillota</taxon>
        <taxon>Bacilli</taxon>
        <taxon>Lactobacillales</taxon>
        <taxon>Enterococcaceae</taxon>
        <taxon>Enterococcus</taxon>
    </lineage>
</organism>
<dbReference type="Proteomes" id="UP000004835">
    <property type="component" value="Unassembled WGS sequence"/>
</dbReference>
<proteinExistence type="predicted"/>
<feature type="transmembrane region" description="Helical" evidence="1">
    <location>
        <begin position="38"/>
        <end position="59"/>
    </location>
</feature>
<evidence type="ECO:0000256" key="1">
    <source>
        <dbReference type="SAM" id="Phobius"/>
    </source>
</evidence>
<gene>
    <name evidence="2" type="ORF">HMPREF9087_0796</name>
</gene>
<protein>
    <submittedName>
        <fullName evidence="2">Uncharacterized protein</fullName>
    </submittedName>
</protein>
<dbReference type="HOGENOM" id="CLU_2167081_0_0_9"/>
<keyword evidence="1" id="KW-0812">Transmembrane</keyword>
<comment type="caution">
    <text evidence="2">The sequence shown here is derived from an EMBL/GenBank/DDBJ whole genome shotgun (WGS) entry which is preliminary data.</text>
</comment>
<dbReference type="AlphaFoldDB" id="F0EHA4"/>
<reference evidence="2 3" key="1">
    <citation type="submission" date="2011-01" db="EMBL/GenBank/DDBJ databases">
        <authorList>
            <person name="Muzny D."/>
            <person name="Qin X."/>
            <person name="Deng J."/>
            <person name="Jiang H."/>
            <person name="Liu Y."/>
            <person name="Qu J."/>
            <person name="Song X.-Z."/>
            <person name="Zhang L."/>
            <person name="Thornton R."/>
            <person name="Coyle M."/>
            <person name="Francisco L."/>
            <person name="Jackson L."/>
            <person name="Javaid M."/>
            <person name="Korchina V."/>
            <person name="Kovar C."/>
            <person name="Mata R."/>
            <person name="Mathew T."/>
            <person name="Ngo R."/>
            <person name="Nguyen L."/>
            <person name="Nguyen N."/>
            <person name="Okwuonu G."/>
            <person name="Ongeri F."/>
            <person name="Pham C."/>
            <person name="Simmons D."/>
            <person name="Wilczek-Boney K."/>
            <person name="Hale W."/>
            <person name="Jakkamsetti A."/>
            <person name="Pham P."/>
            <person name="Ruth R."/>
            <person name="San Lucas F."/>
            <person name="Warren J."/>
            <person name="Zhang J."/>
            <person name="Zhao Z."/>
            <person name="Zhou C."/>
            <person name="Zhu D."/>
            <person name="Lee S."/>
            <person name="Bess C."/>
            <person name="Blankenburg K."/>
            <person name="Forbes L."/>
            <person name="Fu Q."/>
            <person name="Gubbala S."/>
            <person name="Hirani K."/>
            <person name="Jayaseelan J.C."/>
            <person name="Lara F."/>
            <person name="Munidasa M."/>
            <person name="Palculict T."/>
            <person name="Patil S."/>
            <person name="Pu L.-L."/>
            <person name="Saada N."/>
            <person name="Tang L."/>
            <person name="Weissenberger G."/>
            <person name="Zhu Y."/>
            <person name="Hemphill L."/>
            <person name="Shang Y."/>
            <person name="Youmans B."/>
            <person name="Ayvaz T."/>
            <person name="Ross M."/>
            <person name="Santibanez J."/>
            <person name="Aqrawi P."/>
            <person name="Gross S."/>
            <person name="Joshi V."/>
            <person name="Fowler G."/>
            <person name="Nazareth L."/>
            <person name="Reid J."/>
            <person name="Worley K."/>
            <person name="Petrosino J."/>
            <person name="Highlander S."/>
            <person name="Gibbs R."/>
        </authorList>
    </citation>
    <scope>NUCLEOTIDE SEQUENCE [LARGE SCALE GENOMIC DNA]</scope>
    <source>
        <strain evidence="2 3">ATCC 12755</strain>
    </source>
</reference>
<evidence type="ECO:0000313" key="2">
    <source>
        <dbReference type="EMBL" id="EGC70418.1"/>
    </source>
</evidence>